<dbReference type="GeneID" id="94842785"/>
<proteinExistence type="predicted"/>
<dbReference type="InterPro" id="IPR027417">
    <property type="entry name" value="P-loop_NTPase"/>
</dbReference>
<feature type="compositionally biased region" description="Polar residues" evidence="2">
    <location>
        <begin position="317"/>
        <end position="327"/>
    </location>
</feature>
<feature type="compositionally biased region" description="Basic and acidic residues" evidence="2">
    <location>
        <begin position="157"/>
        <end position="169"/>
    </location>
</feature>
<comment type="caution">
    <text evidence="3">The sequence shown here is derived from an EMBL/GenBank/DDBJ whole genome shotgun (WGS) entry which is preliminary data.</text>
</comment>
<dbReference type="OrthoDB" id="10688362at2759"/>
<dbReference type="AlphaFoldDB" id="A0A1J4JSR3"/>
<evidence type="ECO:0000313" key="3">
    <source>
        <dbReference type="EMBL" id="OHT01472.1"/>
    </source>
</evidence>
<keyword evidence="1" id="KW-0175">Coiled coil</keyword>
<feature type="compositionally biased region" description="Polar residues" evidence="2">
    <location>
        <begin position="345"/>
        <end position="365"/>
    </location>
</feature>
<dbReference type="EMBL" id="MLAK01000910">
    <property type="protein sequence ID" value="OHT01472.1"/>
    <property type="molecule type" value="Genomic_DNA"/>
</dbReference>
<feature type="compositionally biased region" description="Polar residues" evidence="2">
    <location>
        <begin position="250"/>
        <end position="291"/>
    </location>
</feature>
<evidence type="ECO:0000256" key="2">
    <source>
        <dbReference type="SAM" id="MobiDB-lite"/>
    </source>
</evidence>
<protein>
    <submittedName>
        <fullName evidence="3">Uncharacterized protein</fullName>
    </submittedName>
</protein>
<gene>
    <name evidence="3" type="ORF">TRFO_31699</name>
</gene>
<feature type="coiled-coil region" evidence="1">
    <location>
        <begin position="777"/>
        <end position="804"/>
    </location>
</feature>
<accession>A0A1J4JSR3</accession>
<feature type="region of interest" description="Disordered" evidence="2">
    <location>
        <begin position="139"/>
        <end position="365"/>
    </location>
</feature>
<dbReference type="RefSeq" id="XP_068354608.1">
    <property type="nucleotide sequence ID" value="XM_068508081.1"/>
</dbReference>
<organism evidence="3 4">
    <name type="scientific">Tritrichomonas foetus</name>
    <dbReference type="NCBI Taxonomy" id="1144522"/>
    <lineage>
        <taxon>Eukaryota</taxon>
        <taxon>Metamonada</taxon>
        <taxon>Parabasalia</taxon>
        <taxon>Tritrichomonadida</taxon>
        <taxon>Tritrichomonadidae</taxon>
        <taxon>Tritrichomonas</taxon>
    </lineage>
</organism>
<evidence type="ECO:0000256" key="1">
    <source>
        <dbReference type="SAM" id="Coils"/>
    </source>
</evidence>
<dbReference type="SUPFAM" id="SSF52540">
    <property type="entry name" value="P-loop containing nucleoside triphosphate hydrolases"/>
    <property type="match status" value="1"/>
</dbReference>
<reference evidence="3" key="1">
    <citation type="submission" date="2016-10" db="EMBL/GenBank/DDBJ databases">
        <authorList>
            <person name="Benchimol M."/>
            <person name="Almeida L.G."/>
            <person name="Vasconcelos A.T."/>
            <person name="Perreira-Neves A."/>
            <person name="Rosa I.A."/>
            <person name="Tasca T."/>
            <person name="Bogo M.R."/>
            <person name="de Souza W."/>
        </authorList>
    </citation>
    <scope>NUCLEOTIDE SEQUENCE [LARGE SCALE GENOMIC DNA]</scope>
    <source>
        <strain evidence="3">K</strain>
    </source>
</reference>
<evidence type="ECO:0000313" key="4">
    <source>
        <dbReference type="Proteomes" id="UP000179807"/>
    </source>
</evidence>
<dbReference type="Proteomes" id="UP000179807">
    <property type="component" value="Unassembled WGS sequence"/>
</dbReference>
<keyword evidence="4" id="KW-1185">Reference proteome</keyword>
<sequence length="834" mass="93493">MTDPQAPAATISIPFIFLKLKGVKNVPIKKIIFPRTFSLLLKTAKTVFDSIIDVQTLFDEQGNQLTTIEQVVPGSTIYVSSLSANEYEPATKKKPTQTPTKNSKGIMSKDSFNRLFGQKDLNDIQPGDDQANAQVNLYDPEQNMSEHSNKPRTRFTPRSERMRAEEEKKKKTSKIPSRSNISDASSPATGGAREAAKVFQRGAFISASEEEEPTPEEPVKKPKKQLSSKPQSELPEPENSPEKKDLLTFPSPSKNNDSTVNDSAVNDSTVNDSAVNDSAVNDNESQSSISHSRQRKARRDDAPKSAQEQFDEEIASANDSQLDFSANENEDSNTPRRRRKRASQIPMNKSPAHSQISAASSVSGKKSITMVINQNKPTLTESSSVISAADSQHEQEDFSDIDEDYRDLQEVIDETVEPGALQGVLGESLEQIPECADSLTKLPDLEKQQIYHWYNKATSFAEQQNIAPLPENAVGVDEMIAKVRCMIMDHRLVSQGGVSHRINIGIIGPQQSGKSVFLRVFTEEYLTDLVATGQWKDTFIFVLDLCNIISYTSNFIQFYHAIVSLTIQSLYWQCPYLSEYIPMIQKMFEDVTKFTSPPKFGKTFMLNPYTQRIAAELQVILNKLSILWNDEEALTEWVTSAVYFPMIISRALGFKQCTYILDHFDIADVELNPSPSKFSESVSSVFLIDILNFALVHCNFIVACSSQQDFLRAISKVPGDELGKAQFDLVSTIGLIQEKTYQDKQIKVSFSDDTFPTSFTCEICGGIPLYQHVWNAINEILDEIENDEENAEELNETLNAQVQTAMKYFFADEDGQQRIHEVTLVTRKVLDNKQ</sequence>
<feature type="compositionally biased region" description="Polar residues" evidence="2">
    <location>
        <begin position="174"/>
        <end position="188"/>
    </location>
</feature>
<name>A0A1J4JSR3_9EUKA</name>
<feature type="region of interest" description="Disordered" evidence="2">
    <location>
        <begin position="86"/>
        <end position="108"/>
    </location>
</feature>
<dbReference type="VEuPathDB" id="TrichDB:TRFO_31699"/>